<sequence>MQRHETLTFEEFSEHWRVAHPPLFLKTQAVKENILKYEQLHVNQEWKQRLLEAGMKVPDYDGIVVVEAETLEKALSAFSGPEYIENVLPDSMMFCNLATVVYRAFQVTTFFDKSPDTTPDSQIGVIRKDVESLLVNVHTKDGSPESARYWREVHMPKIISLMESTGVGASLTKCEQLTVDPDIGSGTLAVPITPTTWDGASVIEAPGIGQILEAYKDQSIIDFAVGDAPNFVDVTKPSEYLPCNVVTFRVGNSRS</sequence>
<protein>
    <recommendedName>
        <fullName evidence="2">EthD domain-containing protein</fullName>
    </recommendedName>
</protein>
<dbReference type="Gene3D" id="3.30.70.100">
    <property type="match status" value="1"/>
</dbReference>
<keyword evidence="4" id="KW-1185">Reference proteome</keyword>
<proteinExistence type="inferred from homology"/>
<organism evidence="3 4">
    <name type="scientific">Marasmius crinis-equi</name>
    <dbReference type="NCBI Taxonomy" id="585013"/>
    <lineage>
        <taxon>Eukaryota</taxon>
        <taxon>Fungi</taxon>
        <taxon>Dikarya</taxon>
        <taxon>Basidiomycota</taxon>
        <taxon>Agaricomycotina</taxon>
        <taxon>Agaricomycetes</taxon>
        <taxon>Agaricomycetidae</taxon>
        <taxon>Agaricales</taxon>
        <taxon>Marasmiineae</taxon>
        <taxon>Marasmiaceae</taxon>
        <taxon>Marasmius</taxon>
    </lineage>
</organism>
<evidence type="ECO:0000313" key="4">
    <source>
        <dbReference type="Proteomes" id="UP001465976"/>
    </source>
</evidence>
<evidence type="ECO:0000313" key="3">
    <source>
        <dbReference type="EMBL" id="KAL0580216.1"/>
    </source>
</evidence>
<comment type="similarity">
    <text evidence="1">Belongs to the tpcK family.</text>
</comment>
<gene>
    <name evidence="3" type="ORF">V5O48_001809</name>
</gene>
<feature type="domain" description="EthD" evidence="2">
    <location>
        <begin position="5"/>
        <end position="95"/>
    </location>
</feature>
<accession>A0ABR3FYL7</accession>
<evidence type="ECO:0000256" key="1">
    <source>
        <dbReference type="ARBA" id="ARBA00005986"/>
    </source>
</evidence>
<dbReference type="InterPro" id="IPR009799">
    <property type="entry name" value="EthD_dom"/>
</dbReference>
<dbReference type="SUPFAM" id="SSF54909">
    <property type="entry name" value="Dimeric alpha+beta barrel"/>
    <property type="match status" value="1"/>
</dbReference>
<reference evidence="3 4" key="1">
    <citation type="submission" date="2024-02" db="EMBL/GenBank/DDBJ databases">
        <title>A draft genome for the cacao thread blight pathogen Marasmius crinis-equi.</title>
        <authorList>
            <person name="Cohen S.P."/>
            <person name="Baruah I.K."/>
            <person name="Amoako-Attah I."/>
            <person name="Bukari Y."/>
            <person name="Meinhardt L.W."/>
            <person name="Bailey B.A."/>
        </authorList>
    </citation>
    <scope>NUCLEOTIDE SEQUENCE [LARGE SCALE GENOMIC DNA]</scope>
    <source>
        <strain evidence="3 4">GH-76</strain>
    </source>
</reference>
<dbReference type="Pfam" id="PF07110">
    <property type="entry name" value="EthD"/>
    <property type="match status" value="1"/>
</dbReference>
<dbReference type="Proteomes" id="UP001465976">
    <property type="component" value="Unassembled WGS sequence"/>
</dbReference>
<dbReference type="InterPro" id="IPR011008">
    <property type="entry name" value="Dimeric_a/b-barrel"/>
</dbReference>
<dbReference type="EMBL" id="JBAHYK010000036">
    <property type="protein sequence ID" value="KAL0580216.1"/>
    <property type="molecule type" value="Genomic_DNA"/>
</dbReference>
<name>A0ABR3FYL7_9AGAR</name>
<comment type="caution">
    <text evidence="3">The sequence shown here is derived from an EMBL/GenBank/DDBJ whole genome shotgun (WGS) entry which is preliminary data.</text>
</comment>
<evidence type="ECO:0000259" key="2">
    <source>
        <dbReference type="Pfam" id="PF07110"/>
    </source>
</evidence>